<dbReference type="AlphaFoldDB" id="A0A1B0ZKY1"/>
<dbReference type="InterPro" id="IPR012341">
    <property type="entry name" value="6hp_glycosidase-like_sf"/>
</dbReference>
<dbReference type="SUPFAM" id="SSF48208">
    <property type="entry name" value="Six-hairpin glycosidases"/>
    <property type="match status" value="1"/>
</dbReference>
<dbReference type="PANTHER" id="PTHR31616">
    <property type="entry name" value="TREHALASE"/>
    <property type="match status" value="1"/>
</dbReference>
<gene>
    <name evidence="2" type="ORF">DAD186_20330</name>
</gene>
<dbReference type="InterPro" id="IPR008928">
    <property type="entry name" value="6-hairpin_glycosidase_sf"/>
</dbReference>
<reference evidence="2 3" key="1">
    <citation type="submission" date="2015-06" db="EMBL/GenBank/DDBJ databases">
        <title>Investigation of pathophysiology for high-risk pregnancy and development of treatment modality based on it.</title>
        <authorList>
            <person name="Kim B.-C."/>
            <person name="Lim S."/>
        </authorList>
    </citation>
    <scope>NUCLEOTIDE SEQUENCE [LARGE SCALE GENOMIC DNA]</scope>
    <source>
        <strain evidence="2 3">AD1-86</strain>
    </source>
</reference>
<dbReference type="EMBL" id="CP012117">
    <property type="protein sequence ID" value="ANP28583.1"/>
    <property type="molecule type" value="Genomic_DNA"/>
</dbReference>
<dbReference type="Proteomes" id="UP000092596">
    <property type="component" value="Chromosome"/>
</dbReference>
<feature type="chain" id="PRO_5039273892" description="Glycoside hydrolase family 15" evidence="1">
    <location>
        <begin position="20"/>
        <end position="466"/>
    </location>
</feature>
<dbReference type="STRING" id="1630135.DAD186_20330"/>
<dbReference type="GO" id="GO:0005975">
    <property type="term" value="P:carbohydrate metabolic process"/>
    <property type="evidence" value="ECO:0007669"/>
    <property type="project" value="InterPro"/>
</dbReference>
<dbReference type="RefSeq" id="WP_065248544.1">
    <property type="nucleotide sequence ID" value="NZ_CP012117.1"/>
</dbReference>
<proteinExistence type="predicted"/>
<accession>A0A1B0ZKY1</accession>
<dbReference type="GO" id="GO:0004553">
    <property type="term" value="F:hydrolase activity, hydrolyzing O-glycosyl compounds"/>
    <property type="evidence" value="ECO:0007669"/>
    <property type="project" value="TreeGrafter"/>
</dbReference>
<protein>
    <recommendedName>
        <fullName evidence="4">Glycoside hydrolase family 15</fullName>
    </recommendedName>
</protein>
<dbReference type="PATRIC" id="fig|1630135.4.peg.2032"/>
<evidence type="ECO:0000313" key="3">
    <source>
        <dbReference type="Proteomes" id="UP000092596"/>
    </source>
</evidence>
<dbReference type="KEGG" id="dva:DAD186_20330"/>
<keyword evidence="1" id="KW-0732">Signal</keyword>
<evidence type="ECO:0000313" key="2">
    <source>
        <dbReference type="EMBL" id="ANP28583.1"/>
    </source>
</evidence>
<sequence>MRRRALLGGGLLAALGASALYVERDSIAGLFPHDAHEDLYSLGVAFSSAPDSLASEVQAHGAASVLHAGNIPGVERTFVQPDSPPIIAGTRTLSTAHGAETLTAITQAFLEKASRPAPTPALTSLDRSALLDIFTLTWALPSPIAALSPNWRYTWPRDTAHVIVALAERGFDDWALGLLEHLARLQRPDGTFEARYRPGTTRAPDARSPQFDGIGWFLWAAATLARLGVLASDASPASSSPTLKRALTRSARAAVDATTTASGLPKPSPDYWEVPERRLTLATAAMTLNALESAAQLSQLELLEGEAGVGTETLERRVQETERALMETFGPGAFHRYARGGGFDAGLLMLLPPYQTQEFAERNPAIAGHIDEAFEAMQRPAGGVAPGARWKRDGISWTPQTAMFAQAYARLGERERALELLEWLAAHRTSAGAISEKILADGSPAAVAPLSWPAALALSTLEALHS</sequence>
<dbReference type="Gene3D" id="1.50.10.10">
    <property type="match status" value="1"/>
</dbReference>
<name>A0A1B0ZKY1_9MICO</name>
<organism evidence="2 3">
    <name type="scientific">Dermabacter vaginalis</name>
    <dbReference type="NCBI Taxonomy" id="1630135"/>
    <lineage>
        <taxon>Bacteria</taxon>
        <taxon>Bacillati</taxon>
        <taxon>Actinomycetota</taxon>
        <taxon>Actinomycetes</taxon>
        <taxon>Micrococcales</taxon>
        <taxon>Dermabacteraceae</taxon>
        <taxon>Dermabacter</taxon>
    </lineage>
</organism>
<dbReference type="PANTHER" id="PTHR31616:SF0">
    <property type="entry name" value="GLUCAN 1,4-ALPHA-GLUCOSIDASE"/>
    <property type="match status" value="1"/>
</dbReference>
<evidence type="ECO:0008006" key="4">
    <source>
        <dbReference type="Google" id="ProtNLM"/>
    </source>
</evidence>
<evidence type="ECO:0000256" key="1">
    <source>
        <dbReference type="SAM" id="SignalP"/>
    </source>
</evidence>
<feature type="signal peptide" evidence="1">
    <location>
        <begin position="1"/>
        <end position="19"/>
    </location>
</feature>